<dbReference type="SUPFAM" id="SSF53098">
    <property type="entry name" value="Ribonuclease H-like"/>
    <property type="match status" value="1"/>
</dbReference>
<feature type="domain" description="Integrase catalytic" evidence="2">
    <location>
        <begin position="128"/>
        <end position="299"/>
    </location>
</feature>
<dbReference type="FunFam" id="3.30.420.10:FF:000032">
    <property type="entry name" value="Retrovirus-related Pol polyprotein from transposon 297-like Protein"/>
    <property type="match status" value="1"/>
</dbReference>
<dbReference type="GO" id="GO:0015074">
    <property type="term" value="P:DNA integration"/>
    <property type="evidence" value="ECO:0007669"/>
    <property type="project" value="InterPro"/>
</dbReference>
<dbReference type="InterPro" id="IPR001584">
    <property type="entry name" value="Integrase_cat-core"/>
</dbReference>
<dbReference type="AlphaFoldDB" id="A0A015IR80"/>
<dbReference type="InterPro" id="IPR041588">
    <property type="entry name" value="Integrase_H2C2"/>
</dbReference>
<dbReference type="OMA" id="HYCSING"/>
<dbReference type="Pfam" id="PF00665">
    <property type="entry name" value="rve"/>
    <property type="match status" value="1"/>
</dbReference>
<proteinExistence type="predicted"/>
<dbReference type="FunFam" id="1.10.340.70:FF:000001">
    <property type="entry name" value="Retrovirus-related Pol polyprotein from transposon gypsy-like Protein"/>
    <property type="match status" value="1"/>
</dbReference>
<dbReference type="HOGENOM" id="CLU_000384_6_0_1"/>
<protein>
    <submittedName>
        <fullName evidence="3">Gag-pol fusion protein</fullName>
    </submittedName>
</protein>
<reference evidence="3 4" key="1">
    <citation type="submission" date="2014-02" db="EMBL/GenBank/DDBJ databases">
        <title>Single nucleus genome sequencing reveals high similarity among nuclei of an endomycorrhizal fungus.</title>
        <authorList>
            <person name="Lin K."/>
            <person name="Geurts R."/>
            <person name="Zhang Z."/>
            <person name="Limpens E."/>
            <person name="Saunders D.G."/>
            <person name="Mu D."/>
            <person name="Pang E."/>
            <person name="Cao H."/>
            <person name="Cha H."/>
            <person name="Lin T."/>
            <person name="Zhou Q."/>
            <person name="Shang Y."/>
            <person name="Li Y."/>
            <person name="Ivanov S."/>
            <person name="Sharma T."/>
            <person name="Velzen R.V."/>
            <person name="Ruijter N.D."/>
            <person name="Aanen D.K."/>
            <person name="Win J."/>
            <person name="Kamoun S."/>
            <person name="Bisseling T."/>
            <person name="Huang S."/>
        </authorList>
    </citation>
    <scope>NUCLEOTIDE SEQUENCE [LARGE SCALE GENOMIC DNA]</scope>
    <source>
        <strain evidence="4">DAOM197198w</strain>
    </source>
</reference>
<dbReference type="PANTHER" id="PTHR37984:SF15">
    <property type="entry name" value="INTEGRASE CATALYTIC DOMAIN-CONTAINING PROTEIN"/>
    <property type="match status" value="1"/>
</dbReference>
<dbReference type="PANTHER" id="PTHR37984">
    <property type="entry name" value="PROTEIN CBG26694"/>
    <property type="match status" value="1"/>
</dbReference>
<keyword evidence="4" id="KW-1185">Reference proteome</keyword>
<dbReference type="EMBL" id="JEMT01026243">
    <property type="protein sequence ID" value="EXX59702.1"/>
    <property type="molecule type" value="Genomic_DNA"/>
</dbReference>
<sequence length="354" mass="41842">MDITLYYQLLQYLNDLVLPETMDSTQIRSFKSKARHYCSINGILYKKNNRNPQRPLRVLRLSEVEPILYNFHSDSLAGHFGFNETYWTISERYYWPQMEDDIKQYVQTCEICQKRKPPIKSEPLHPIKVGRPFDRIGMDIVGPLPITRTRNRYIVVVTEYLTKWPEARALPDAKAASVVPFFYDDIICRHGCPKELLTDQGTHFVNELLDSLCNRLGVKHRLSTAYHPQTNGLVERFNRTLCELLAKYSDQYQQDWDVYLPSALFAYRTMRQNTTRYEPFYLMYGREATIPIELQISSQPDSSEQVEDLTATYFKRLYQIIGPLEEDHRKAQQNIHRSQEKQVEQYGKKVRPHR</sequence>
<gene>
    <name evidence="3" type="ORF">RirG_186710</name>
</gene>
<dbReference type="Proteomes" id="UP000022910">
    <property type="component" value="Unassembled WGS sequence"/>
</dbReference>
<dbReference type="InterPro" id="IPR012337">
    <property type="entry name" value="RNaseH-like_sf"/>
</dbReference>
<accession>A0A015IR80</accession>
<comment type="caution">
    <text evidence="3">The sequence shown here is derived from an EMBL/GenBank/DDBJ whole genome shotgun (WGS) entry which is preliminary data.</text>
</comment>
<dbReference type="Gene3D" id="3.30.420.10">
    <property type="entry name" value="Ribonuclease H-like superfamily/Ribonuclease H"/>
    <property type="match status" value="1"/>
</dbReference>
<dbReference type="OrthoDB" id="5592268at2759"/>
<evidence type="ECO:0000256" key="1">
    <source>
        <dbReference type="SAM" id="MobiDB-lite"/>
    </source>
</evidence>
<dbReference type="InterPro" id="IPR036397">
    <property type="entry name" value="RNaseH_sf"/>
</dbReference>
<dbReference type="GO" id="GO:0003676">
    <property type="term" value="F:nucleic acid binding"/>
    <property type="evidence" value="ECO:0007669"/>
    <property type="project" value="InterPro"/>
</dbReference>
<dbReference type="GO" id="GO:0005634">
    <property type="term" value="C:nucleus"/>
    <property type="evidence" value="ECO:0007669"/>
    <property type="project" value="UniProtKB-ARBA"/>
</dbReference>
<evidence type="ECO:0000259" key="2">
    <source>
        <dbReference type="PROSITE" id="PS50994"/>
    </source>
</evidence>
<evidence type="ECO:0000313" key="4">
    <source>
        <dbReference type="Proteomes" id="UP000022910"/>
    </source>
</evidence>
<dbReference type="Pfam" id="PF17921">
    <property type="entry name" value="Integrase_H2C2"/>
    <property type="match status" value="1"/>
</dbReference>
<feature type="region of interest" description="Disordered" evidence="1">
    <location>
        <begin position="329"/>
        <end position="354"/>
    </location>
</feature>
<name>A0A015IR80_RHIIW</name>
<dbReference type="STRING" id="1432141.A0A015IR80"/>
<feature type="compositionally biased region" description="Basic and acidic residues" evidence="1">
    <location>
        <begin position="337"/>
        <end position="347"/>
    </location>
</feature>
<dbReference type="InterPro" id="IPR050951">
    <property type="entry name" value="Retrovirus_Pol_polyprotein"/>
</dbReference>
<dbReference type="PROSITE" id="PS50994">
    <property type="entry name" value="INTEGRASE"/>
    <property type="match status" value="1"/>
</dbReference>
<dbReference type="Gene3D" id="1.10.340.70">
    <property type="match status" value="1"/>
</dbReference>
<organism evidence="3 4">
    <name type="scientific">Rhizophagus irregularis (strain DAOM 197198w)</name>
    <name type="common">Glomus intraradices</name>
    <dbReference type="NCBI Taxonomy" id="1432141"/>
    <lineage>
        <taxon>Eukaryota</taxon>
        <taxon>Fungi</taxon>
        <taxon>Fungi incertae sedis</taxon>
        <taxon>Mucoromycota</taxon>
        <taxon>Glomeromycotina</taxon>
        <taxon>Glomeromycetes</taxon>
        <taxon>Glomerales</taxon>
        <taxon>Glomeraceae</taxon>
        <taxon>Rhizophagus</taxon>
    </lineage>
</organism>
<evidence type="ECO:0000313" key="3">
    <source>
        <dbReference type="EMBL" id="EXX59702.1"/>
    </source>
</evidence>